<reference evidence="4 5" key="1">
    <citation type="submission" date="2015-01" db="EMBL/GenBank/DDBJ databases">
        <title>The Genome Sequence of Ochroconis gallopava CBS43764.</title>
        <authorList>
            <consortium name="The Broad Institute Genomics Platform"/>
            <person name="Cuomo C."/>
            <person name="de Hoog S."/>
            <person name="Gorbushina A."/>
            <person name="Stielow B."/>
            <person name="Teixiera M."/>
            <person name="Abouelleil A."/>
            <person name="Chapman S.B."/>
            <person name="Priest M."/>
            <person name="Young S.K."/>
            <person name="Wortman J."/>
            <person name="Nusbaum C."/>
            <person name="Birren B."/>
        </authorList>
    </citation>
    <scope>NUCLEOTIDE SEQUENCE [LARGE SCALE GENOMIC DNA]</scope>
    <source>
        <strain evidence="4 5">CBS 43764</strain>
    </source>
</reference>
<evidence type="ECO:0000256" key="3">
    <source>
        <dbReference type="ARBA" id="ARBA00023002"/>
    </source>
</evidence>
<keyword evidence="2" id="KW-0521">NADP</keyword>
<dbReference type="PRINTS" id="PR00080">
    <property type="entry name" value="SDRFAMILY"/>
</dbReference>
<dbReference type="VEuPathDB" id="FungiDB:PV09_07822"/>
<protein>
    <submittedName>
        <fullName evidence="4">Uncharacterized protein</fullName>
    </submittedName>
</protein>
<evidence type="ECO:0000256" key="1">
    <source>
        <dbReference type="ARBA" id="ARBA00006484"/>
    </source>
</evidence>
<dbReference type="GO" id="GO:0016491">
    <property type="term" value="F:oxidoreductase activity"/>
    <property type="evidence" value="ECO:0007669"/>
    <property type="project" value="UniProtKB-KW"/>
</dbReference>
<dbReference type="CDD" id="cd05233">
    <property type="entry name" value="SDR_c"/>
    <property type="match status" value="1"/>
</dbReference>
<evidence type="ECO:0000313" key="5">
    <source>
        <dbReference type="Proteomes" id="UP000053259"/>
    </source>
</evidence>
<dbReference type="Gene3D" id="3.40.50.720">
    <property type="entry name" value="NAD(P)-binding Rossmann-like Domain"/>
    <property type="match status" value="1"/>
</dbReference>
<dbReference type="InterPro" id="IPR036291">
    <property type="entry name" value="NAD(P)-bd_dom_sf"/>
</dbReference>
<sequence length="254" mass="26482">MASLDGKVVALTGGASGIGLACAKLFVARGARISTADLQEKALQDAETAIKSVTPTAEVMTYVLDVRNEEGCKAWIEETVKRYGRLDCAANIAGVFKGVPLSKEDGSAWNFMIDVNLTGLKNCMQAQLPHLRSGGSIVNAASILGITGDGEAAAYSVSKHGVVGLTRSAAKEYGPKGIRINGIAPGYIMTPMLRSAMAAADSSSKHQQTQGSFVALNRMGQPEEVAPLVAFLLSDDASFITGQTISVDGGWANM</sequence>
<dbReference type="SUPFAM" id="SSF51735">
    <property type="entry name" value="NAD(P)-binding Rossmann-fold domains"/>
    <property type="match status" value="1"/>
</dbReference>
<dbReference type="EMBL" id="KN847561">
    <property type="protein sequence ID" value="KIW00627.1"/>
    <property type="molecule type" value="Genomic_DNA"/>
</dbReference>
<accession>A0A0D1YIF2</accession>
<gene>
    <name evidence="4" type="ORF">PV09_07822</name>
</gene>
<evidence type="ECO:0000313" key="4">
    <source>
        <dbReference type="EMBL" id="KIW00627.1"/>
    </source>
</evidence>
<dbReference type="InterPro" id="IPR002347">
    <property type="entry name" value="SDR_fam"/>
</dbReference>
<dbReference type="PRINTS" id="PR00081">
    <property type="entry name" value="GDHRDH"/>
</dbReference>
<dbReference type="PANTHER" id="PTHR24321">
    <property type="entry name" value="DEHYDROGENASES, SHORT CHAIN"/>
    <property type="match status" value="1"/>
</dbReference>
<dbReference type="InParanoid" id="A0A0D1YIF2"/>
<keyword evidence="3" id="KW-0560">Oxidoreductase</keyword>
<proteinExistence type="inferred from homology"/>
<dbReference type="RefSeq" id="XP_016210496.1">
    <property type="nucleotide sequence ID" value="XM_016361636.1"/>
</dbReference>
<dbReference type="PROSITE" id="PS51257">
    <property type="entry name" value="PROKAR_LIPOPROTEIN"/>
    <property type="match status" value="1"/>
</dbReference>
<evidence type="ECO:0000256" key="2">
    <source>
        <dbReference type="ARBA" id="ARBA00022857"/>
    </source>
</evidence>
<dbReference type="AlphaFoldDB" id="A0A0D1YIF2"/>
<dbReference type="PROSITE" id="PS00061">
    <property type="entry name" value="ADH_SHORT"/>
    <property type="match status" value="1"/>
</dbReference>
<dbReference type="FunFam" id="3.40.50.720:FF:000084">
    <property type="entry name" value="Short-chain dehydrogenase reductase"/>
    <property type="match status" value="1"/>
</dbReference>
<dbReference type="STRING" id="253628.A0A0D1YIF2"/>
<dbReference type="Pfam" id="PF13561">
    <property type="entry name" value="adh_short_C2"/>
    <property type="match status" value="1"/>
</dbReference>
<comment type="similarity">
    <text evidence="1">Belongs to the short-chain dehydrogenases/reductases (SDR) family.</text>
</comment>
<name>A0A0D1YIF2_9PEZI</name>
<organism evidence="4 5">
    <name type="scientific">Verruconis gallopava</name>
    <dbReference type="NCBI Taxonomy" id="253628"/>
    <lineage>
        <taxon>Eukaryota</taxon>
        <taxon>Fungi</taxon>
        <taxon>Dikarya</taxon>
        <taxon>Ascomycota</taxon>
        <taxon>Pezizomycotina</taxon>
        <taxon>Dothideomycetes</taxon>
        <taxon>Pleosporomycetidae</taxon>
        <taxon>Venturiales</taxon>
        <taxon>Sympoventuriaceae</taxon>
        <taxon>Verruconis</taxon>
    </lineage>
</organism>
<dbReference type="Proteomes" id="UP000053259">
    <property type="component" value="Unassembled WGS sequence"/>
</dbReference>
<keyword evidence="5" id="KW-1185">Reference proteome</keyword>
<dbReference type="InterPro" id="IPR020904">
    <property type="entry name" value="Sc_DH/Rdtase_CS"/>
</dbReference>
<dbReference type="PANTHER" id="PTHR24321:SF8">
    <property type="entry name" value="ESTRADIOL 17-BETA-DEHYDROGENASE 8-RELATED"/>
    <property type="match status" value="1"/>
</dbReference>
<dbReference type="HOGENOM" id="CLU_010194_1_0_1"/>
<dbReference type="GeneID" id="27315795"/>